<protein>
    <recommendedName>
        <fullName evidence="5">Pentatricopeptide repeat-containing protein</fullName>
    </recommendedName>
</protein>
<dbReference type="Gene3D" id="1.25.40.10">
    <property type="entry name" value="Tetratricopeptide repeat domain"/>
    <property type="match status" value="6"/>
</dbReference>
<organism evidence="3 4">
    <name type="scientific">Escallonia rubra</name>
    <dbReference type="NCBI Taxonomy" id="112253"/>
    <lineage>
        <taxon>Eukaryota</taxon>
        <taxon>Viridiplantae</taxon>
        <taxon>Streptophyta</taxon>
        <taxon>Embryophyta</taxon>
        <taxon>Tracheophyta</taxon>
        <taxon>Spermatophyta</taxon>
        <taxon>Magnoliopsida</taxon>
        <taxon>eudicotyledons</taxon>
        <taxon>Gunneridae</taxon>
        <taxon>Pentapetalae</taxon>
        <taxon>asterids</taxon>
        <taxon>campanulids</taxon>
        <taxon>Escalloniales</taxon>
        <taxon>Escalloniaceae</taxon>
        <taxon>Escallonia</taxon>
    </lineage>
</organism>
<evidence type="ECO:0000313" key="4">
    <source>
        <dbReference type="Proteomes" id="UP001187471"/>
    </source>
</evidence>
<feature type="repeat" description="PPR" evidence="2">
    <location>
        <begin position="729"/>
        <end position="763"/>
    </location>
</feature>
<dbReference type="InterPro" id="IPR046848">
    <property type="entry name" value="E_motif"/>
</dbReference>
<dbReference type="EMBL" id="JAVXUO010003085">
    <property type="protein sequence ID" value="KAK2966846.1"/>
    <property type="molecule type" value="Genomic_DNA"/>
</dbReference>
<evidence type="ECO:0008006" key="5">
    <source>
        <dbReference type="Google" id="ProtNLM"/>
    </source>
</evidence>
<feature type="repeat" description="PPR" evidence="2">
    <location>
        <begin position="86"/>
        <end position="120"/>
    </location>
</feature>
<accession>A0AA88QLF0</accession>
<comment type="caution">
    <text evidence="3">The sequence shown here is derived from an EMBL/GenBank/DDBJ whole genome shotgun (WGS) entry which is preliminary data.</text>
</comment>
<dbReference type="Pfam" id="PF13041">
    <property type="entry name" value="PPR_2"/>
    <property type="match status" value="4"/>
</dbReference>
<dbReference type="AlphaFoldDB" id="A0AA88QLF0"/>
<dbReference type="InterPro" id="IPR011990">
    <property type="entry name" value="TPR-like_helical_dom_sf"/>
</dbReference>
<dbReference type="PANTHER" id="PTHR47926">
    <property type="entry name" value="PENTATRICOPEPTIDE REPEAT-CONTAINING PROTEIN"/>
    <property type="match status" value="1"/>
</dbReference>
<keyword evidence="4" id="KW-1185">Reference proteome</keyword>
<name>A0AA88QLF0_9ASTE</name>
<dbReference type="SUPFAM" id="SSF48452">
    <property type="entry name" value="TPR-like"/>
    <property type="match status" value="1"/>
</dbReference>
<proteinExistence type="predicted"/>
<dbReference type="GO" id="GO:0009451">
    <property type="term" value="P:RNA modification"/>
    <property type="evidence" value="ECO:0007669"/>
    <property type="project" value="InterPro"/>
</dbReference>
<sequence>MIRRPVTGIFSRFFCHSTAYAEPISLLQQRHSVPKSIAQCKQIHAKLIITQSFSEAYVANTLLSFYSKCGDLYSAHQLFDEMPHKNVVTWTSMISSYVQHGSFQLALGLFKEMLASNEMPNHYTLSVAVRSCTVVGYVDLGVQIHGLIVCVGLERDEFAGSSLLDFYFKVMGDLDSAFRVFDGLYRIDVVTWNVMISGLAQDGDTSKVLRMLSEMQVVDGLNPNDSTIVGLLKCCYILKEVEQVHGLALKTGFKNDIAVGSSLMDSYGKVGSIDLGQKILGSLELNNTSSFVWSSIISSHARNGCGKEAITLFRDMCRQGVRPNQHALSSALKACADVRDLSTGVQVHTQMIKNGFRSDCFVGSVLISLYADAGKICEAEKLFRRIDDKDIVAWNAMIMGCAQVEEGSAATCTSFFQELCRTTMLEPDGATLFALLKSCQSISDLVVGIQIHAMISKLSLGCETRMGNAVINMYSRFGAVDDAYKAFNDIVSKDDVSWSSVIGNYQQNGFALDALRLCKVMMADGMVLTNFSLPLCIAACAELAVIDLGKQLHSFVFKFGFHKDIYVGSSIIDMYAKCGNVENSQKAFEELKEPNEVIFNAIISGFSQNGNGFEAIRVFREMEKMNLVPNQVTLSAVLSACSHVGLTEEALRIFDLIRLEYNLKPEPEHYACLVDVLGRAGRLEEAYKITENDGSLMAWKALLSACRIYGNSKMAEKCAGKVTELYPNDDAPYVLLSNLYSEEGKWENALKLRQTMSDMGVKKNPGSSQLINRDAVHDFAVTFNPRTK</sequence>
<feature type="repeat" description="PPR" evidence="2">
    <location>
        <begin position="188"/>
        <end position="223"/>
    </location>
</feature>
<dbReference type="InterPro" id="IPR046960">
    <property type="entry name" value="PPR_At4g14850-like_plant"/>
</dbReference>
<keyword evidence="1" id="KW-0677">Repeat</keyword>
<dbReference type="PROSITE" id="PS51375">
    <property type="entry name" value="PPR"/>
    <property type="match status" value="5"/>
</dbReference>
<reference evidence="3" key="1">
    <citation type="submission" date="2022-12" db="EMBL/GenBank/DDBJ databases">
        <title>Draft genome assemblies for two species of Escallonia (Escalloniales).</title>
        <authorList>
            <person name="Chanderbali A."/>
            <person name="Dervinis C."/>
            <person name="Anghel I."/>
            <person name="Soltis D."/>
            <person name="Soltis P."/>
            <person name="Zapata F."/>
        </authorList>
    </citation>
    <scope>NUCLEOTIDE SEQUENCE</scope>
    <source>
        <strain evidence="3">UCBG92.1500</strain>
        <tissue evidence="3">Leaf</tissue>
    </source>
</reference>
<feature type="repeat" description="PPR" evidence="2">
    <location>
        <begin position="595"/>
        <end position="629"/>
    </location>
</feature>
<dbReference type="FunFam" id="1.25.40.10:FF:000090">
    <property type="entry name" value="Pentatricopeptide repeat-containing protein, chloroplastic"/>
    <property type="match status" value="1"/>
</dbReference>
<evidence type="ECO:0000313" key="3">
    <source>
        <dbReference type="EMBL" id="KAK2966846.1"/>
    </source>
</evidence>
<dbReference type="GO" id="GO:0003723">
    <property type="term" value="F:RNA binding"/>
    <property type="evidence" value="ECO:0007669"/>
    <property type="project" value="InterPro"/>
</dbReference>
<feature type="repeat" description="PPR" evidence="2">
    <location>
        <begin position="289"/>
        <end position="323"/>
    </location>
</feature>
<dbReference type="NCBIfam" id="TIGR00756">
    <property type="entry name" value="PPR"/>
    <property type="match status" value="4"/>
</dbReference>
<evidence type="ECO:0000256" key="1">
    <source>
        <dbReference type="ARBA" id="ARBA00022737"/>
    </source>
</evidence>
<gene>
    <name evidence="3" type="ORF">RJ640_027805</name>
</gene>
<dbReference type="PANTHER" id="PTHR47926:SF342">
    <property type="entry name" value="TETRATRICOPEPTIDE-LIKE HELICAL DOMAIN-CONTAINING PROTEIN-RELATED"/>
    <property type="match status" value="1"/>
</dbReference>
<dbReference type="Proteomes" id="UP001187471">
    <property type="component" value="Unassembled WGS sequence"/>
</dbReference>
<dbReference type="FunFam" id="1.25.40.10:FF:000381">
    <property type="entry name" value="Pentatricopeptide repeat-containing protein"/>
    <property type="match status" value="1"/>
</dbReference>
<dbReference type="Pfam" id="PF20431">
    <property type="entry name" value="E_motif"/>
    <property type="match status" value="1"/>
</dbReference>
<dbReference type="InterPro" id="IPR002885">
    <property type="entry name" value="PPR_rpt"/>
</dbReference>
<evidence type="ECO:0000256" key="2">
    <source>
        <dbReference type="PROSITE-ProRule" id="PRU00708"/>
    </source>
</evidence>
<dbReference type="Pfam" id="PF01535">
    <property type="entry name" value="PPR"/>
    <property type="match status" value="3"/>
</dbReference>